<gene>
    <name evidence="3" type="primary">rpo6</name>
    <name evidence="3" type="synonym">rpoK</name>
    <name evidence="4" type="ORF">EF807_01125</name>
</gene>
<dbReference type="Gene3D" id="3.90.940.10">
    <property type="match status" value="1"/>
</dbReference>
<dbReference type="InterPro" id="IPR006111">
    <property type="entry name" value="Rpo6/Rpb6"/>
</dbReference>
<dbReference type="SMART" id="SM01409">
    <property type="entry name" value="RNA_pol_Rpb6"/>
    <property type="match status" value="1"/>
</dbReference>
<sequence length="71" mass="8056">MLEEKYTKFEKARMIGARSLQIAMGSPIFVDADGVVDPIEIATMEYERGTIPITVKRRRGKKIKLEGEKSK</sequence>
<dbReference type="SUPFAM" id="SSF63562">
    <property type="entry name" value="RPB6/omega subunit-like"/>
    <property type="match status" value="1"/>
</dbReference>
<dbReference type="EMBL" id="RXIL01000019">
    <property type="protein sequence ID" value="RZN73117.1"/>
    <property type="molecule type" value="Genomic_DNA"/>
</dbReference>
<dbReference type="InterPro" id="IPR020708">
    <property type="entry name" value="DNA-dir_RNA_polK_14-18kDa_CS"/>
</dbReference>
<dbReference type="GO" id="GO:0000428">
    <property type="term" value="C:DNA-directed RNA polymerase complex"/>
    <property type="evidence" value="ECO:0007669"/>
    <property type="project" value="UniProtKB-KW"/>
</dbReference>
<dbReference type="NCBIfam" id="NF002208">
    <property type="entry name" value="PRK01099.1-3"/>
    <property type="match status" value="1"/>
</dbReference>
<evidence type="ECO:0000313" key="5">
    <source>
        <dbReference type="Proteomes" id="UP000320766"/>
    </source>
</evidence>
<dbReference type="GO" id="GO:0003899">
    <property type="term" value="F:DNA-directed RNA polymerase activity"/>
    <property type="evidence" value="ECO:0007669"/>
    <property type="project" value="UniProtKB-UniRule"/>
</dbReference>
<evidence type="ECO:0000256" key="1">
    <source>
        <dbReference type="ARBA" id="ARBA00022478"/>
    </source>
</evidence>
<keyword evidence="3" id="KW-0548">Nucleotidyltransferase</keyword>
<keyword evidence="3" id="KW-0963">Cytoplasm</keyword>
<comment type="subunit">
    <text evidence="3">Part of the RNA polymerase complex.</text>
</comment>
<dbReference type="GO" id="GO:0006360">
    <property type="term" value="P:transcription by RNA polymerase I"/>
    <property type="evidence" value="ECO:0007669"/>
    <property type="project" value="TreeGrafter"/>
</dbReference>
<keyword evidence="3" id="KW-0808">Transferase</keyword>
<dbReference type="HAMAP" id="MF_00192">
    <property type="entry name" value="RNApol_arch_Rpo6"/>
    <property type="match status" value="1"/>
</dbReference>
<dbReference type="GO" id="GO:0005737">
    <property type="term" value="C:cytoplasm"/>
    <property type="evidence" value="ECO:0007669"/>
    <property type="project" value="UniProtKB-SubCell"/>
</dbReference>
<dbReference type="Proteomes" id="UP000320766">
    <property type="component" value="Unassembled WGS sequence"/>
</dbReference>
<dbReference type="AlphaFoldDB" id="A0A520KZW9"/>
<dbReference type="GO" id="GO:0003677">
    <property type="term" value="F:DNA binding"/>
    <property type="evidence" value="ECO:0007669"/>
    <property type="project" value="UniProtKB-UniRule"/>
</dbReference>
<name>A0A520KZW9_9EURY</name>
<comment type="similarity">
    <text evidence="3">Belongs to the archaeal Rpo6/eukaryotic RPB6 RNA polymerase subunit family.</text>
</comment>
<dbReference type="GO" id="GO:0006366">
    <property type="term" value="P:transcription by RNA polymerase II"/>
    <property type="evidence" value="ECO:0007669"/>
    <property type="project" value="TreeGrafter"/>
</dbReference>
<comment type="caution">
    <text evidence="4">The sequence shown here is derived from an EMBL/GenBank/DDBJ whole genome shotgun (WGS) entry which is preliminary data.</text>
</comment>
<evidence type="ECO:0000256" key="3">
    <source>
        <dbReference type="HAMAP-Rule" id="MF_00192"/>
    </source>
</evidence>
<dbReference type="PANTHER" id="PTHR47227">
    <property type="entry name" value="DNA-DIRECTED RNA POLYMERASE SUBUNIT K"/>
    <property type="match status" value="1"/>
</dbReference>
<dbReference type="PANTHER" id="PTHR47227:SF5">
    <property type="entry name" value="DNA-DIRECTED RNA POLYMERASES I, II, AND III SUBUNIT RPABC2"/>
    <property type="match status" value="1"/>
</dbReference>
<accession>A0A520KZW9</accession>
<proteinExistence type="inferred from homology"/>
<dbReference type="Pfam" id="PF01192">
    <property type="entry name" value="RNA_pol_Rpb6"/>
    <property type="match status" value="1"/>
</dbReference>
<comment type="catalytic activity">
    <reaction evidence="3">
        <text>RNA(n) + a ribonucleoside 5'-triphosphate = RNA(n+1) + diphosphate</text>
        <dbReference type="Rhea" id="RHEA:21248"/>
        <dbReference type="Rhea" id="RHEA-COMP:14527"/>
        <dbReference type="Rhea" id="RHEA-COMP:17342"/>
        <dbReference type="ChEBI" id="CHEBI:33019"/>
        <dbReference type="ChEBI" id="CHEBI:61557"/>
        <dbReference type="ChEBI" id="CHEBI:140395"/>
        <dbReference type="EC" id="2.7.7.6"/>
    </reaction>
</comment>
<dbReference type="InterPro" id="IPR036161">
    <property type="entry name" value="RPB6/omega-like_sf"/>
</dbReference>
<keyword evidence="1 3" id="KW-0240">DNA-directed RNA polymerase</keyword>
<keyword evidence="2 3" id="KW-0804">Transcription</keyword>
<comment type="function">
    <text evidence="3">DNA-dependent RNA polymerase (RNAP) catalyzes the transcription of DNA into RNA using the four ribonucleoside triphosphates as substrates.</text>
</comment>
<organism evidence="4 5">
    <name type="scientific">Candidatus Methanolliviera hydrocarbonicum</name>
    <dbReference type="NCBI Taxonomy" id="2491085"/>
    <lineage>
        <taxon>Archaea</taxon>
        <taxon>Methanobacteriati</taxon>
        <taxon>Methanobacteriota</taxon>
        <taxon>Candidatus Methanoliparia</taxon>
        <taxon>Candidatus Methanoliparales</taxon>
        <taxon>Candidatus Methanollivieraceae</taxon>
        <taxon>Candidatus Methanolliviera</taxon>
    </lineage>
</organism>
<dbReference type="GO" id="GO:0042797">
    <property type="term" value="P:tRNA transcription by RNA polymerase III"/>
    <property type="evidence" value="ECO:0007669"/>
    <property type="project" value="TreeGrafter"/>
</dbReference>
<dbReference type="PROSITE" id="PS01111">
    <property type="entry name" value="RNA_POL_K_14KD"/>
    <property type="match status" value="1"/>
</dbReference>
<dbReference type="EC" id="2.7.7.6" evidence="3"/>
<protein>
    <recommendedName>
        <fullName evidence="3">DNA-directed RNA polymerase subunit Rpo6</fullName>
        <ecNumber evidence="3">2.7.7.6</ecNumber>
    </recommendedName>
    <alternativeName>
        <fullName evidence="3">DNA-directed RNA polymerase subunit K</fullName>
    </alternativeName>
</protein>
<dbReference type="InterPro" id="IPR006110">
    <property type="entry name" value="Pol_omega/Rpo6/RPB6"/>
</dbReference>
<comment type="subcellular location">
    <subcellularLocation>
        <location evidence="3">Cytoplasm</location>
    </subcellularLocation>
</comment>
<evidence type="ECO:0000313" key="4">
    <source>
        <dbReference type="EMBL" id="RZN73117.1"/>
    </source>
</evidence>
<reference evidence="4 5" key="1">
    <citation type="journal article" date="2019" name="Nat. Microbiol.">
        <title>Wide diversity of methane and short-chain alkane metabolisms in uncultured archaea.</title>
        <authorList>
            <person name="Borrel G."/>
            <person name="Adam P.S."/>
            <person name="McKay L.J."/>
            <person name="Chen L.X."/>
            <person name="Sierra-Garcia I.N."/>
            <person name="Sieber C.M."/>
            <person name="Letourneur Q."/>
            <person name="Ghozlane A."/>
            <person name="Andersen G.L."/>
            <person name="Li W.J."/>
            <person name="Hallam S.J."/>
            <person name="Muyzer G."/>
            <person name="de Oliveira V.M."/>
            <person name="Inskeep W.P."/>
            <person name="Banfield J.F."/>
            <person name="Gribaldo S."/>
        </authorList>
    </citation>
    <scope>NUCLEOTIDE SEQUENCE [LARGE SCALE GENOMIC DNA]</scope>
    <source>
        <strain evidence="4">NM1b</strain>
    </source>
</reference>
<evidence type="ECO:0000256" key="2">
    <source>
        <dbReference type="ARBA" id="ARBA00023163"/>
    </source>
</evidence>